<accession>A0A6P8DVR5</accession>
<dbReference type="PROSITE" id="PS01012">
    <property type="entry name" value="FOLYLPOLYGLU_SYNT_2"/>
    <property type="match status" value="1"/>
</dbReference>
<dbReference type="FunFam" id="3.40.1190.10:FF:000017">
    <property type="entry name" value="Folylpolyglutamate synthase"/>
    <property type="match status" value="1"/>
</dbReference>
<keyword evidence="8" id="KW-0479">Metal-binding</keyword>
<evidence type="ECO:0000256" key="12">
    <source>
        <dbReference type="ARBA" id="ARBA00030592"/>
    </source>
</evidence>
<keyword evidence="7" id="KW-0436">Ligase</keyword>
<keyword evidence="11" id="KW-0460">Magnesium</keyword>
<dbReference type="AlphaFoldDB" id="A0A6P8DVR5"/>
<dbReference type="Gene3D" id="3.90.190.20">
    <property type="entry name" value="Mur ligase, C-terminal domain"/>
    <property type="match status" value="1"/>
</dbReference>
<dbReference type="FunFam" id="3.90.190.20:FF:000011">
    <property type="entry name" value="Folylpolyglutamate synthase"/>
    <property type="match status" value="1"/>
</dbReference>
<feature type="region of interest" description="Disordered" evidence="15">
    <location>
        <begin position="1"/>
        <end position="20"/>
    </location>
</feature>
<evidence type="ECO:0000256" key="9">
    <source>
        <dbReference type="ARBA" id="ARBA00022741"/>
    </source>
</evidence>
<dbReference type="GeneID" id="116207502"/>
<reference evidence="17" key="2">
    <citation type="submission" date="2025-08" db="UniProtKB">
        <authorList>
            <consortium name="RefSeq"/>
        </authorList>
    </citation>
    <scope>IDENTIFICATION</scope>
    <source>
        <tissue evidence="17">Leaf</tissue>
    </source>
</reference>
<evidence type="ECO:0000313" key="17">
    <source>
        <dbReference type="RefSeq" id="XP_031396328.1"/>
    </source>
</evidence>
<dbReference type="InterPro" id="IPR018109">
    <property type="entry name" value="Folylpolyglutamate_synth_CS"/>
</dbReference>
<evidence type="ECO:0000256" key="1">
    <source>
        <dbReference type="ARBA" id="ARBA00001944"/>
    </source>
</evidence>
<evidence type="ECO:0000256" key="5">
    <source>
        <dbReference type="ARBA" id="ARBA00018660"/>
    </source>
</evidence>
<keyword evidence="6" id="KW-0554">One-carbon metabolism</keyword>
<name>A0A6P8DVR5_PUNGR</name>
<dbReference type="GO" id="GO:0046872">
    <property type="term" value="F:metal ion binding"/>
    <property type="evidence" value="ECO:0007669"/>
    <property type="project" value="UniProtKB-KW"/>
</dbReference>
<feature type="compositionally biased region" description="Basic residues" evidence="15">
    <location>
        <begin position="1"/>
        <end position="10"/>
    </location>
</feature>
<dbReference type="RefSeq" id="XP_031396328.1">
    <property type="nucleotide sequence ID" value="XM_031540468.1"/>
</dbReference>
<dbReference type="PANTHER" id="PTHR11136">
    <property type="entry name" value="FOLYLPOLYGLUTAMATE SYNTHASE-RELATED"/>
    <property type="match status" value="1"/>
</dbReference>
<comment type="similarity">
    <text evidence="3">Belongs to the folylpolyglutamate synthase family.</text>
</comment>
<reference evidence="16" key="1">
    <citation type="journal article" date="2020" name="Plant Biotechnol. J.">
        <title>The pomegranate (Punica granatum L.) draft genome dissects genetic divergence between soft- and hard-seeded cultivars.</title>
        <authorList>
            <person name="Luo X."/>
            <person name="Li H."/>
            <person name="Wu Z."/>
            <person name="Yao W."/>
            <person name="Zhao P."/>
            <person name="Cao D."/>
            <person name="Yu H."/>
            <person name="Li K."/>
            <person name="Poudel K."/>
            <person name="Zhao D."/>
            <person name="Zhang F."/>
            <person name="Xia X."/>
            <person name="Chen L."/>
            <person name="Wang Q."/>
            <person name="Jing D."/>
            <person name="Cao S."/>
        </authorList>
    </citation>
    <scope>NUCLEOTIDE SEQUENCE [LARGE SCALE GENOMIC DNA]</scope>
    <source>
        <strain evidence="16">cv. Tunisia</strain>
    </source>
</reference>
<comment type="catalytic activity">
    <reaction evidence="14">
        <text>(6S)-5,6,7,8-tetrahydrofolyl-(gamma-L-Glu)(n) + L-glutamate + ATP = (6S)-5,6,7,8-tetrahydrofolyl-(gamma-L-Glu)(n+1) + ADP + phosphate + H(+)</text>
        <dbReference type="Rhea" id="RHEA:10580"/>
        <dbReference type="Rhea" id="RHEA-COMP:14738"/>
        <dbReference type="Rhea" id="RHEA-COMP:14740"/>
        <dbReference type="ChEBI" id="CHEBI:15378"/>
        <dbReference type="ChEBI" id="CHEBI:29985"/>
        <dbReference type="ChEBI" id="CHEBI:30616"/>
        <dbReference type="ChEBI" id="CHEBI:43474"/>
        <dbReference type="ChEBI" id="CHEBI:141005"/>
        <dbReference type="ChEBI" id="CHEBI:456216"/>
        <dbReference type="EC" id="6.3.2.17"/>
    </reaction>
</comment>
<evidence type="ECO:0000313" key="16">
    <source>
        <dbReference type="Proteomes" id="UP000515151"/>
    </source>
</evidence>
<protein>
    <recommendedName>
        <fullName evidence="5">Folylpolyglutamate synthase</fullName>
        <ecNumber evidence="4">6.3.2.17</ecNumber>
    </recommendedName>
    <alternativeName>
        <fullName evidence="13">Folylpoly-gamma-glutamate synthetase</fullName>
    </alternativeName>
    <alternativeName>
        <fullName evidence="12">Tetrahydrofolylpolyglutamate synthase</fullName>
    </alternativeName>
</protein>
<keyword evidence="10" id="KW-0067">ATP-binding</keyword>
<organism evidence="16 17">
    <name type="scientific">Punica granatum</name>
    <name type="common">Pomegranate</name>
    <dbReference type="NCBI Taxonomy" id="22663"/>
    <lineage>
        <taxon>Eukaryota</taxon>
        <taxon>Viridiplantae</taxon>
        <taxon>Streptophyta</taxon>
        <taxon>Embryophyta</taxon>
        <taxon>Tracheophyta</taxon>
        <taxon>Spermatophyta</taxon>
        <taxon>Magnoliopsida</taxon>
        <taxon>eudicotyledons</taxon>
        <taxon>Gunneridae</taxon>
        <taxon>Pentapetalae</taxon>
        <taxon>rosids</taxon>
        <taxon>malvids</taxon>
        <taxon>Myrtales</taxon>
        <taxon>Lythraceae</taxon>
        <taxon>Punica</taxon>
    </lineage>
</organism>
<evidence type="ECO:0000256" key="6">
    <source>
        <dbReference type="ARBA" id="ARBA00022563"/>
    </source>
</evidence>
<keyword evidence="9" id="KW-0547">Nucleotide-binding</keyword>
<evidence type="ECO:0000256" key="8">
    <source>
        <dbReference type="ARBA" id="ARBA00022723"/>
    </source>
</evidence>
<keyword evidence="16" id="KW-1185">Reference proteome</keyword>
<dbReference type="InterPro" id="IPR001645">
    <property type="entry name" value="Folylpolyglutamate_synth"/>
</dbReference>
<evidence type="ECO:0000256" key="3">
    <source>
        <dbReference type="ARBA" id="ARBA00008276"/>
    </source>
</evidence>
<evidence type="ECO:0000256" key="4">
    <source>
        <dbReference type="ARBA" id="ARBA00013025"/>
    </source>
</evidence>
<gene>
    <name evidence="17" type="primary">LOC116207502</name>
</gene>
<comment type="cofactor">
    <cofactor evidence="1">
        <name>a monovalent cation</name>
        <dbReference type="ChEBI" id="CHEBI:60242"/>
    </cofactor>
</comment>
<dbReference type="OrthoDB" id="5212574at2759"/>
<comment type="pathway">
    <text evidence="2">Cofactor biosynthesis; tetrahydrofolylpolyglutamate biosynthesis.</text>
</comment>
<dbReference type="InterPro" id="IPR036615">
    <property type="entry name" value="Mur_ligase_C_dom_sf"/>
</dbReference>
<evidence type="ECO:0000256" key="10">
    <source>
        <dbReference type="ARBA" id="ARBA00022840"/>
    </source>
</evidence>
<dbReference type="Gene3D" id="3.40.1190.10">
    <property type="entry name" value="Mur-like, catalytic domain"/>
    <property type="match status" value="1"/>
</dbReference>
<sequence length="723" mass="80118">MTKGVHRKGKNWTNRTGPYNDRTGQCLPSAFGRQKAEEQAARLACSAIESASLLSLFLSINDNASQVSDPPAWPLRCSVLCSVMFVHTKSQLKCGLFGTSHSCRKKNLFFSNNICHLSHVPAAVDSSVLKVLRSCNIKMSSPVIDKAGTDEIFKNGMQDSYISSSYEAAMEALSSLITRQNRKDRSPVGGKYEKLERMSIYLEILGLEERISELKIIHVAGTKGKGSTCTFCEAILRECGFRTGLFTSPHLIEVRERIRLNGLDISVDKFLLHFWDCWNLLKERVSDDLPMPPLFQFLTLLAFKVFISEEVDVAIIEVGLGGKRDSTNVIKAPVVCGITSLGMDHMETLGHTLGEIASHKAGIFKPGVPAFTAPQLSEAMDVLQETASNLMIPLDIAVPLDHKRWEGLKLGLSGDHQFVNAGLAVSLCKCWLQKTGNWADLIGKKEDGKTDELYIPETFLRGLSTARLSGRAQVVHDAPVMLDGSMNSSRNIMAKLVFYLDGAHSPESMEACAKWFSSATKGSKTSAYLTSPSSVEVKHMKLVGRNGFIPQETDSGSNMVSKQILLFNCMEVRDPHILLPRLVNTCASSGTHFSKALFVPNMSTYNKVTSGVTIPSNVSSKDLKWQFSLQRIWEKIIHGKDPMFEKSYEVDDLELLPPRDFLYEDTTHCVPDKHFSCSAVMPSLPLTIKWLRDCVKENPSLRLQVLVTGSLHLVGDVLKLLRR</sequence>
<dbReference type="InterPro" id="IPR036565">
    <property type="entry name" value="Mur-like_cat_sf"/>
</dbReference>
<dbReference type="SUPFAM" id="SSF53623">
    <property type="entry name" value="MurD-like peptide ligases, catalytic domain"/>
    <property type="match status" value="1"/>
</dbReference>
<evidence type="ECO:0000256" key="14">
    <source>
        <dbReference type="ARBA" id="ARBA00047493"/>
    </source>
</evidence>
<evidence type="ECO:0000256" key="13">
    <source>
        <dbReference type="ARBA" id="ARBA00030876"/>
    </source>
</evidence>
<dbReference type="GO" id="GO:0005739">
    <property type="term" value="C:mitochondrion"/>
    <property type="evidence" value="ECO:0007669"/>
    <property type="project" value="TreeGrafter"/>
</dbReference>
<dbReference type="GO" id="GO:0005829">
    <property type="term" value="C:cytosol"/>
    <property type="evidence" value="ECO:0007669"/>
    <property type="project" value="TreeGrafter"/>
</dbReference>
<dbReference type="GO" id="GO:0004326">
    <property type="term" value="F:tetrahydrofolylpolyglutamate synthase activity"/>
    <property type="evidence" value="ECO:0007669"/>
    <property type="project" value="UniProtKB-EC"/>
</dbReference>
<dbReference type="EC" id="6.3.2.17" evidence="4"/>
<proteinExistence type="inferred from homology"/>
<evidence type="ECO:0000256" key="7">
    <source>
        <dbReference type="ARBA" id="ARBA00022598"/>
    </source>
</evidence>
<dbReference type="GO" id="GO:0005524">
    <property type="term" value="F:ATP binding"/>
    <property type="evidence" value="ECO:0007669"/>
    <property type="project" value="UniProtKB-KW"/>
</dbReference>
<evidence type="ECO:0000256" key="15">
    <source>
        <dbReference type="SAM" id="MobiDB-lite"/>
    </source>
</evidence>
<evidence type="ECO:0000256" key="2">
    <source>
        <dbReference type="ARBA" id="ARBA00005150"/>
    </source>
</evidence>
<evidence type="ECO:0000256" key="11">
    <source>
        <dbReference type="ARBA" id="ARBA00022842"/>
    </source>
</evidence>
<dbReference type="Proteomes" id="UP000515151">
    <property type="component" value="Chromosome 5"/>
</dbReference>
<dbReference type="NCBIfam" id="TIGR01499">
    <property type="entry name" value="folC"/>
    <property type="match status" value="1"/>
</dbReference>
<dbReference type="GO" id="GO:0006730">
    <property type="term" value="P:one-carbon metabolic process"/>
    <property type="evidence" value="ECO:0007669"/>
    <property type="project" value="UniProtKB-KW"/>
</dbReference>
<dbReference type="PANTHER" id="PTHR11136:SF5">
    <property type="entry name" value="FOLYLPOLYGLUTAMATE SYNTHASE, MITOCHONDRIAL"/>
    <property type="match status" value="1"/>
</dbReference>